<dbReference type="GO" id="GO:0008253">
    <property type="term" value="F:5'-nucleotidase activity"/>
    <property type="evidence" value="ECO:0007669"/>
    <property type="project" value="UniProtKB-UniRule"/>
</dbReference>
<feature type="domain" description="Survival protein SurE-like phosphatase/nucleotidase" evidence="10">
    <location>
        <begin position="13"/>
        <end position="196"/>
    </location>
</feature>
<evidence type="ECO:0000256" key="2">
    <source>
        <dbReference type="ARBA" id="ARBA00001946"/>
    </source>
</evidence>
<dbReference type="HAMAP" id="MF_00060">
    <property type="entry name" value="SurE"/>
    <property type="match status" value="1"/>
</dbReference>
<dbReference type="RefSeq" id="WP_163677220.1">
    <property type="nucleotide sequence ID" value="NZ_JAAIYP010000034.1"/>
</dbReference>
<feature type="binding site" evidence="9">
    <location>
        <position position="103"/>
    </location>
    <ligand>
        <name>a divalent metal cation</name>
        <dbReference type="ChEBI" id="CHEBI:60240"/>
    </ligand>
</feature>
<evidence type="ECO:0000256" key="7">
    <source>
        <dbReference type="ARBA" id="ARBA00022741"/>
    </source>
</evidence>
<evidence type="ECO:0000256" key="5">
    <source>
        <dbReference type="ARBA" id="ARBA00022490"/>
    </source>
</evidence>
<evidence type="ECO:0000256" key="6">
    <source>
        <dbReference type="ARBA" id="ARBA00022723"/>
    </source>
</evidence>
<dbReference type="GO" id="GO:0000166">
    <property type="term" value="F:nucleotide binding"/>
    <property type="evidence" value="ECO:0007669"/>
    <property type="project" value="UniProtKB-KW"/>
</dbReference>
<feature type="binding site" evidence="9">
    <location>
        <position position="18"/>
    </location>
    <ligand>
        <name>a divalent metal cation</name>
        <dbReference type="ChEBI" id="CHEBI:60240"/>
    </ligand>
</feature>
<feature type="binding site" evidence="9">
    <location>
        <position position="19"/>
    </location>
    <ligand>
        <name>a divalent metal cation</name>
        <dbReference type="ChEBI" id="CHEBI:60240"/>
    </ligand>
</feature>
<evidence type="ECO:0000256" key="4">
    <source>
        <dbReference type="ARBA" id="ARBA00011062"/>
    </source>
</evidence>
<dbReference type="AlphaFoldDB" id="A0A7C9UVU9"/>
<dbReference type="NCBIfam" id="TIGR00087">
    <property type="entry name" value="surE"/>
    <property type="match status" value="1"/>
</dbReference>
<evidence type="ECO:0000259" key="10">
    <source>
        <dbReference type="Pfam" id="PF01975"/>
    </source>
</evidence>
<dbReference type="InterPro" id="IPR030048">
    <property type="entry name" value="SurE"/>
</dbReference>
<name>A0A7C9UVU9_9PROT</name>
<proteinExistence type="inferred from homology"/>
<evidence type="ECO:0000256" key="3">
    <source>
        <dbReference type="ARBA" id="ARBA00004496"/>
    </source>
</evidence>
<dbReference type="FunFam" id="3.40.1210.10:FF:000001">
    <property type="entry name" value="5'/3'-nucleotidase SurE"/>
    <property type="match status" value="1"/>
</dbReference>
<dbReference type="Pfam" id="PF01975">
    <property type="entry name" value="SurE"/>
    <property type="match status" value="1"/>
</dbReference>
<evidence type="ECO:0000313" key="11">
    <source>
        <dbReference type="EMBL" id="NFV79950.1"/>
    </source>
</evidence>
<dbReference type="InterPro" id="IPR002828">
    <property type="entry name" value="SurE-like_Pase/nucleotidase"/>
</dbReference>
<dbReference type="GO" id="GO:0005737">
    <property type="term" value="C:cytoplasm"/>
    <property type="evidence" value="ECO:0007669"/>
    <property type="project" value="UniProtKB-SubCell"/>
</dbReference>
<keyword evidence="8 9" id="KW-0378">Hydrolase</keyword>
<protein>
    <recommendedName>
        <fullName evidence="9">5'-nucleotidase SurE</fullName>
        <ecNumber evidence="9">3.1.3.5</ecNumber>
    </recommendedName>
    <alternativeName>
        <fullName evidence="9">Nucleoside 5'-monophosphate phosphohydrolase</fullName>
    </alternativeName>
</protein>
<dbReference type="GO" id="GO:0004309">
    <property type="term" value="F:exopolyphosphatase activity"/>
    <property type="evidence" value="ECO:0007669"/>
    <property type="project" value="TreeGrafter"/>
</dbReference>
<dbReference type="SUPFAM" id="SSF64167">
    <property type="entry name" value="SurE-like"/>
    <property type="match status" value="1"/>
</dbReference>
<comment type="similarity">
    <text evidence="4 9">Belongs to the SurE nucleotidase family.</text>
</comment>
<comment type="cofactor">
    <cofactor evidence="9">
        <name>a divalent metal cation</name>
        <dbReference type="ChEBI" id="CHEBI:60240"/>
    </cofactor>
    <text evidence="9">Binds 1 divalent metal cation per subunit.</text>
</comment>
<accession>A0A7C9UVU9</accession>
<dbReference type="PANTHER" id="PTHR30457">
    <property type="entry name" value="5'-NUCLEOTIDASE SURE"/>
    <property type="match status" value="1"/>
</dbReference>
<keyword evidence="12" id="KW-1185">Reference proteome</keyword>
<dbReference type="GO" id="GO:0046872">
    <property type="term" value="F:metal ion binding"/>
    <property type="evidence" value="ECO:0007669"/>
    <property type="project" value="UniProtKB-UniRule"/>
</dbReference>
<dbReference type="InterPro" id="IPR036523">
    <property type="entry name" value="SurE-like_sf"/>
</dbReference>
<feature type="binding site" evidence="9">
    <location>
        <position position="50"/>
    </location>
    <ligand>
        <name>a divalent metal cation</name>
        <dbReference type="ChEBI" id="CHEBI:60240"/>
    </ligand>
</feature>
<dbReference type="EMBL" id="JAAIYP010000034">
    <property type="protein sequence ID" value="NFV79950.1"/>
    <property type="molecule type" value="Genomic_DNA"/>
</dbReference>
<dbReference type="Gene3D" id="3.40.1210.10">
    <property type="entry name" value="Survival protein SurE-like phosphatase/nucleotidase"/>
    <property type="match status" value="1"/>
</dbReference>
<comment type="subcellular location">
    <subcellularLocation>
        <location evidence="3 9">Cytoplasm</location>
    </subcellularLocation>
</comment>
<dbReference type="GO" id="GO:0008254">
    <property type="term" value="F:3'-nucleotidase activity"/>
    <property type="evidence" value="ECO:0007669"/>
    <property type="project" value="TreeGrafter"/>
</dbReference>
<comment type="cofactor">
    <cofactor evidence="2">
        <name>Mg(2+)</name>
        <dbReference type="ChEBI" id="CHEBI:18420"/>
    </cofactor>
</comment>
<evidence type="ECO:0000256" key="1">
    <source>
        <dbReference type="ARBA" id="ARBA00000815"/>
    </source>
</evidence>
<reference evidence="11 12" key="1">
    <citation type="submission" date="2020-02" db="EMBL/GenBank/DDBJ databases">
        <authorList>
            <person name="Dziuba M."/>
            <person name="Kuznetsov B."/>
            <person name="Mardanov A."/>
            <person name="Ravin N."/>
            <person name="Grouzdev D."/>
        </authorList>
    </citation>
    <scope>NUCLEOTIDE SEQUENCE [LARGE SCALE GENOMIC DNA]</scope>
    <source>
        <strain evidence="11 12">SpK</strain>
    </source>
</reference>
<dbReference type="Proteomes" id="UP000480684">
    <property type="component" value="Unassembled WGS sequence"/>
</dbReference>
<keyword evidence="7 9" id="KW-0547">Nucleotide-binding</keyword>
<comment type="function">
    <text evidence="9">Nucleotidase that shows phosphatase activity on nucleoside 5'-monophosphates.</text>
</comment>
<dbReference type="NCBIfam" id="NF001490">
    <property type="entry name" value="PRK00346.1-4"/>
    <property type="match status" value="1"/>
</dbReference>
<comment type="caution">
    <text evidence="11">The sequence shown here is derived from an EMBL/GenBank/DDBJ whole genome shotgun (WGS) entry which is preliminary data.</text>
</comment>
<keyword evidence="6 9" id="KW-0479">Metal-binding</keyword>
<gene>
    <name evidence="9 11" type="primary">surE</name>
    <name evidence="11" type="ORF">G4223_07490</name>
</gene>
<evidence type="ECO:0000256" key="8">
    <source>
        <dbReference type="ARBA" id="ARBA00022801"/>
    </source>
</evidence>
<organism evidence="11 12">
    <name type="scientific">Magnetospirillum aberrantis SpK</name>
    <dbReference type="NCBI Taxonomy" id="908842"/>
    <lineage>
        <taxon>Bacteria</taxon>
        <taxon>Pseudomonadati</taxon>
        <taxon>Pseudomonadota</taxon>
        <taxon>Alphaproteobacteria</taxon>
        <taxon>Rhodospirillales</taxon>
        <taxon>Rhodospirillaceae</taxon>
        <taxon>Magnetospirillum</taxon>
    </lineage>
</organism>
<sequence>MFAPIPDLADARILISNDDGIQAPGIKVLEKVARSLCKDVWVVAPETEQSAAGHSLTIRRPLRVRQVSRRRYGVDGTPTDSVLLGVNHVLRDNKPTLVLSGVNRGGNLGEDVTYSGTVAAAMEATILGLPAIAFSQYYGPDHPVRWSTAEHWAPEIIRRVTSVGWGRNVLINVNFPDVAADKVTGIEVTCQGKRKIGDKLEERLDPRGEPYIWVGAQRAEDRSVKGTDIEAVARGAVSVTPLCVDLTDHETMTTLAGVFSGM</sequence>
<keyword evidence="5 9" id="KW-0963">Cytoplasm</keyword>
<dbReference type="PANTHER" id="PTHR30457:SF12">
    <property type="entry name" value="5'_3'-NUCLEOTIDASE SURE"/>
    <property type="match status" value="1"/>
</dbReference>
<evidence type="ECO:0000256" key="9">
    <source>
        <dbReference type="HAMAP-Rule" id="MF_00060"/>
    </source>
</evidence>
<comment type="catalytic activity">
    <reaction evidence="1 9">
        <text>a ribonucleoside 5'-phosphate + H2O = a ribonucleoside + phosphate</text>
        <dbReference type="Rhea" id="RHEA:12484"/>
        <dbReference type="ChEBI" id="CHEBI:15377"/>
        <dbReference type="ChEBI" id="CHEBI:18254"/>
        <dbReference type="ChEBI" id="CHEBI:43474"/>
        <dbReference type="ChEBI" id="CHEBI:58043"/>
        <dbReference type="EC" id="3.1.3.5"/>
    </reaction>
</comment>
<dbReference type="EC" id="3.1.3.5" evidence="9"/>
<evidence type="ECO:0000313" key="12">
    <source>
        <dbReference type="Proteomes" id="UP000480684"/>
    </source>
</evidence>